<evidence type="ECO:0000256" key="2">
    <source>
        <dbReference type="SAM" id="MobiDB-lite"/>
    </source>
</evidence>
<proteinExistence type="predicted"/>
<evidence type="ECO:0000256" key="1">
    <source>
        <dbReference type="PROSITE-ProRule" id="PRU00182"/>
    </source>
</evidence>
<dbReference type="RefSeq" id="WP_091443541.1">
    <property type="nucleotide sequence ID" value="NZ_FMTP01000008.1"/>
</dbReference>
<organism evidence="4 5">
    <name type="scientific">Ancylobacter rudongensis</name>
    <dbReference type="NCBI Taxonomy" id="177413"/>
    <lineage>
        <taxon>Bacteria</taxon>
        <taxon>Pseudomonadati</taxon>
        <taxon>Pseudomonadota</taxon>
        <taxon>Alphaproteobacteria</taxon>
        <taxon>Hyphomicrobiales</taxon>
        <taxon>Xanthobacteraceae</taxon>
        <taxon>Ancylobacter</taxon>
    </lineage>
</organism>
<sequence length="127" mass="13707">MRRAGDGSGLPATTSPEIAAPEAGPERQRLDVWLFHARCVRTRSAAAQLVKAGRVRVNGARITAPSQPVRRGDVLTLSLDSRVRLWRVIGFIARRGDAPTALTTYVEVEPEDASRQGRRAAPGSHAS</sequence>
<keyword evidence="1" id="KW-0694">RNA-binding</keyword>
<dbReference type="Proteomes" id="UP000198889">
    <property type="component" value="Unassembled WGS sequence"/>
</dbReference>
<evidence type="ECO:0000259" key="3">
    <source>
        <dbReference type="SMART" id="SM00363"/>
    </source>
</evidence>
<dbReference type="PROSITE" id="PS50889">
    <property type="entry name" value="S4"/>
    <property type="match status" value="1"/>
</dbReference>
<feature type="domain" description="RNA-binding S4" evidence="3">
    <location>
        <begin position="28"/>
        <end position="93"/>
    </location>
</feature>
<dbReference type="Gene3D" id="3.10.290.10">
    <property type="entry name" value="RNA-binding S4 domain"/>
    <property type="match status" value="1"/>
</dbReference>
<dbReference type="Pfam" id="PF01479">
    <property type="entry name" value="S4"/>
    <property type="match status" value="1"/>
</dbReference>
<dbReference type="STRING" id="177413.SAMN05660859_4072"/>
<dbReference type="SUPFAM" id="SSF55174">
    <property type="entry name" value="Alpha-L RNA-binding motif"/>
    <property type="match status" value="1"/>
</dbReference>
<reference evidence="5" key="1">
    <citation type="submission" date="2016-10" db="EMBL/GenBank/DDBJ databases">
        <authorList>
            <person name="Varghese N."/>
            <person name="Submissions S."/>
        </authorList>
    </citation>
    <scope>NUCLEOTIDE SEQUENCE [LARGE SCALE GENOMIC DNA]</scope>
    <source>
        <strain evidence="5">CGMCC 1.1761</strain>
    </source>
</reference>
<gene>
    <name evidence="4" type="ORF">SAMN05660859_4072</name>
</gene>
<keyword evidence="4" id="KW-0346">Stress response</keyword>
<evidence type="ECO:0000313" key="4">
    <source>
        <dbReference type="EMBL" id="SCW94140.1"/>
    </source>
</evidence>
<dbReference type="AlphaFoldDB" id="A0A1G4UKD8"/>
<keyword evidence="5" id="KW-1185">Reference proteome</keyword>
<feature type="region of interest" description="Disordered" evidence="2">
    <location>
        <begin position="108"/>
        <end position="127"/>
    </location>
</feature>
<dbReference type="CDD" id="cd00165">
    <property type="entry name" value="S4"/>
    <property type="match status" value="1"/>
</dbReference>
<name>A0A1G4UKD8_9HYPH</name>
<evidence type="ECO:0000313" key="5">
    <source>
        <dbReference type="Proteomes" id="UP000198889"/>
    </source>
</evidence>
<dbReference type="EMBL" id="FMTP01000008">
    <property type="protein sequence ID" value="SCW94140.1"/>
    <property type="molecule type" value="Genomic_DNA"/>
</dbReference>
<dbReference type="SMART" id="SM00363">
    <property type="entry name" value="S4"/>
    <property type="match status" value="1"/>
</dbReference>
<accession>A0A1G4UKD8</accession>
<dbReference type="InterPro" id="IPR002942">
    <property type="entry name" value="S4_RNA-bd"/>
</dbReference>
<protein>
    <submittedName>
        <fullName evidence="4">Ribosome-associated heat shock protein Hsp15</fullName>
    </submittedName>
</protein>
<feature type="region of interest" description="Disordered" evidence="2">
    <location>
        <begin position="1"/>
        <end position="25"/>
    </location>
</feature>
<dbReference type="InterPro" id="IPR036986">
    <property type="entry name" value="S4_RNA-bd_sf"/>
</dbReference>
<dbReference type="GO" id="GO:0003723">
    <property type="term" value="F:RNA binding"/>
    <property type="evidence" value="ECO:0007669"/>
    <property type="project" value="UniProtKB-KW"/>
</dbReference>